<evidence type="ECO:0008006" key="4">
    <source>
        <dbReference type="Google" id="ProtNLM"/>
    </source>
</evidence>
<dbReference type="RefSeq" id="WP_034242601.1">
    <property type="nucleotide sequence ID" value="NZ_AQRA01000005.1"/>
</dbReference>
<dbReference type="Proteomes" id="UP000023541">
    <property type="component" value="Unassembled WGS sequence"/>
</dbReference>
<keyword evidence="3" id="KW-1185">Reference proteome</keyword>
<evidence type="ECO:0000313" key="3">
    <source>
        <dbReference type="Proteomes" id="UP000023541"/>
    </source>
</evidence>
<dbReference type="EMBL" id="AQRA01000005">
    <property type="protein sequence ID" value="EZH73808.1"/>
    <property type="molecule type" value="Genomic_DNA"/>
</dbReference>
<gene>
    <name evidence="2" type="ORF">ATO12_17905</name>
</gene>
<dbReference type="InterPro" id="IPR045398">
    <property type="entry name" value="DUF6515"/>
</dbReference>
<dbReference type="AlphaFoldDB" id="A0A023BVH8"/>
<organism evidence="2 3">
    <name type="scientific">Aquimarina atlantica</name>
    <dbReference type="NCBI Taxonomy" id="1317122"/>
    <lineage>
        <taxon>Bacteria</taxon>
        <taxon>Pseudomonadati</taxon>
        <taxon>Bacteroidota</taxon>
        <taxon>Flavobacteriia</taxon>
        <taxon>Flavobacteriales</taxon>
        <taxon>Flavobacteriaceae</taxon>
        <taxon>Aquimarina</taxon>
    </lineage>
</organism>
<feature type="signal peptide" evidence="1">
    <location>
        <begin position="1"/>
        <end position="22"/>
    </location>
</feature>
<sequence>MKSIMKIVVPVVLFGFLMTSCATTVQVRPARGVVVAKVHRPKIIVHKNVNYYRSGGVWYIKKNRVYKRVSVPAGVRVTTLPRGYKTVKVRGVKYYTCKGVYYKRSGKRYIVVHV</sequence>
<evidence type="ECO:0000313" key="2">
    <source>
        <dbReference type="EMBL" id="EZH73808.1"/>
    </source>
</evidence>
<dbReference type="PROSITE" id="PS51257">
    <property type="entry name" value="PROKAR_LIPOPROTEIN"/>
    <property type="match status" value="1"/>
</dbReference>
<dbReference type="OrthoDB" id="1162521at2"/>
<dbReference type="STRING" id="1317122.ATO12_17905"/>
<comment type="caution">
    <text evidence="2">The sequence shown here is derived from an EMBL/GenBank/DDBJ whole genome shotgun (WGS) entry which is preliminary data.</text>
</comment>
<protein>
    <recommendedName>
        <fullName evidence="4">Lipoprotein</fullName>
    </recommendedName>
</protein>
<keyword evidence="1" id="KW-0732">Signal</keyword>
<dbReference type="Pfam" id="PF20125">
    <property type="entry name" value="DUF6515"/>
    <property type="match status" value="1"/>
</dbReference>
<dbReference type="eggNOG" id="ENOG50334BS">
    <property type="taxonomic scope" value="Bacteria"/>
</dbReference>
<name>A0A023BVH8_9FLAO</name>
<proteinExistence type="predicted"/>
<accession>A0A023BVH8</accession>
<evidence type="ECO:0000256" key="1">
    <source>
        <dbReference type="SAM" id="SignalP"/>
    </source>
</evidence>
<feature type="chain" id="PRO_5001515841" description="Lipoprotein" evidence="1">
    <location>
        <begin position="23"/>
        <end position="114"/>
    </location>
</feature>
<reference evidence="2 3" key="1">
    <citation type="submission" date="2014-04" db="EMBL/GenBank/DDBJ databases">
        <title>Aquimarina sp. 22II-S11-z7 Genome Sequencing.</title>
        <authorList>
            <person name="Lai Q."/>
        </authorList>
    </citation>
    <scope>NUCLEOTIDE SEQUENCE [LARGE SCALE GENOMIC DNA]</scope>
    <source>
        <strain evidence="2 3">22II-S11-z7</strain>
    </source>
</reference>